<name>A0A0P5VPJ5_9CRUS</name>
<dbReference type="SUPFAM" id="SSF52058">
    <property type="entry name" value="L domain-like"/>
    <property type="match status" value="1"/>
</dbReference>
<dbReference type="InterPro" id="IPR057437">
    <property type="entry name" value="PIF1/LRR1_PH"/>
</dbReference>
<feature type="domain" description="PIF1/LRR1 pleckstrin homology" evidence="4">
    <location>
        <begin position="1"/>
        <end position="102"/>
    </location>
</feature>
<dbReference type="Pfam" id="PF00560">
    <property type="entry name" value="LRR_1"/>
    <property type="match status" value="1"/>
</dbReference>
<dbReference type="SMART" id="SM00369">
    <property type="entry name" value="LRR_TYP"/>
    <property type="match status" value="4"/>
</dbReference>
<dbReference type="GO" id="GO:0005737">
    <property type="term" value="C:cytoplasm"/>
    <property type="evidence" value="ECO:0007669"/>
    <property type="project" value="TreeGrafter"/>
</dbReference>
<keyword evidence="1" id="KW-0433">Leucine-rich repeat</keyword>
<keyword evidence="6" id="KW-1185">Reference proteome</keyword>
<proteinExistence type="predicted"/>
<dbReference type="SMART" id="SM00364">
    <property type="entry name" value="LRR_BAC"/>
    <property type="match status" value="4"/>
</dbReference>
<sequence>MQVNCKVNVVNRLLPSTGKSGPSRLAWSSITLTENKSSVIELALATSRNKAGMKYRVTNNIEQIFSKFVSQGKLTLRFREPAHDLCLSGEVKQMEKILAIIKGEDVQLKKGILCPILSNSTNKVVIPKTKLSILSRADYPVTTSFPETLTYLKISGIALKKFDRRLLHLKLLEILDLSNNQITVLPETMHNLSRLKQLHLSNNEIKILPETFINSARVICLDMSHNQLMTIPSCICRLSGLQILKVDHNKLRCLPSTISKLKNLRTLTLSCNQIRILPESFQALALDHIDVFGNPFENSSQEIPLNPGSLTIRVATLLAISAKSTIKFKLKYTEEDIPYTLITYLHESSTICPCGKLCVDDGILSDGKINLLKVSGSVSGDKIVPVKMMLCTATCFQRFAFKLIS</sequence>
<accession>A0A0P5VPJ5</accession>
<dbReference type="AlphaFoldDB" id="A0A0P5VPJ5"/>
<dbReference type="Gene3D" id="3.80.10.10">
    <property type="entry name" value="Ribonuclease Inhibitor"/>
    <property type="match status" value="2"/>
</dbReference>
<reference evidence="5 6" key="1">
    <citation type="submission" date="2016-03" db="EMBL/GenBank/DDBJ databases">
        <title>EvidentialGene: Evidence-directed Construction of Genes on Genomes.</title>
        <authorList>
            <person name="Gilbert D.G."/>
            <person name="Choi J.-H."/>
            <person name="Mockaitis K."/>
            <person name="Colbourne J."/>
            <person name="Pfrender M."/>
        </authorList>
    </citation>
    <scope>NUCLEOTIDE SEQUENCE [LARGE SCALE GENOMIC DNA]</scope>
    <source>
        <strain evidence="5 6">Xinb3</strain>
        <tissue evidence="5">Complete organism</tissue>
    </source>
</reference>
<dbReference type="InterPro" id="IPR032675">
    <property type="entry name" value="LRR_dom_sf"/>
</dbReference>
<evidence type="ECO:0000259" key="4">
    <source>
        <dbReference type="Pfam" id="PF25344"/>
    </source>
</evidence>
<evidence type="ECO:0000256" key="3">
    <source>
        <dbReference type="ARBA" id="ARBA00023242"/>
    </source>
</evidence>
<dbReference type="InterPro" id="IPR001611">
    <property type="entry name" value="Leu-rich_rpt"/>
</dbReference>
<dbReference type="STRING" id="35525.A0A0P5VPJ5"/>
<keyword evidence="2" id="KW-0677">Repeat</keyword>
<evidence type="ECO:0000256" key="1">
    <source>
        <dbReference type="ARBA" id="ARBA00022614"/>
    </source>
</evidence>
<evidence type="ECO:0000313" key="6">
    <source>
        <dbReference type="Proteomes" id="UP000076858"/>
    </source>
</evidence>
<dbReference type="OrthoDB" id="17912at2759"/>
<dbReference type="PANTHER" id="PTHR48051">
    <property type="match status" value="1"/>
</dbReference>
<keyword evidence="3" id="KW-0539">Nucleus</keyword>
<dbReference type="PANTHER" id="PTHR48051:SF1">
    <property type="entry name" value="RAS SUPPRESSOR PROTEIN 1"/>
    <property type="match status" value="1"/>
</dbReference>
<gene>
    <name evidence="5" type="ORF">APZ42_013220</name>
</gene>
<evidence type="ECO:0000256" key="2">
    <source>
        <dbReference type="ARBA" id="ARBA00022737"/>
    </source>
</evidence>
<dbReference type="PRINTS" id="PR00019">
    <property type="entry name" value="LEURICHRPT"/>
</dbReference>
<protein>
    <submittedName>
        <fullName evidence="5">Leucine-rich repeat protein 1</fullName>
    </submittedName>
</protein>
<dbReference type="Proteomes" id="UP000076858">
    <property type="component" value="Unassembled WGS sequence"/>
</dbReference>
<dbReference type="EMBL" id="LRGB01000243">
    <property type="protein sequence ID" value="KZS20234.1"/>
    <property type="molecule type" value="Genomic_DNA"/>
</dbReference>
<organism evidence="5 6">
    <name type="scientific">Daphnia magna</name>
    <dbReference type="NCBI Taxonomy" id="35525"/>
    <lineage>
        <taxon>Eukaryota</taxon>
        <taxon>Metazoa</taxon>
        <taxon>Ecdysozoa</taxon>
        <taxon>Arthropoda</taxon>
        <taxon>Crustacea</taxon>
        <taxon>Branchiopoda</taxon>
        <taxon>Diplostraca</taxon>
        <taxon>Cladocera</taxon>
        <taxon>Anomopoda</taxon>
        <taxon>Daphniidae</taxon>
        <taxon>Daphnia</taxon>
    </lineage>
</organism>
<evidence type="ECO:0000313" key="5">
    <source>
        <dbReference type="EMBL" id="KZS20234.1"/>
    </source>
</evidence>
<dbReference type="Pfam" id="PF13855">
    <property type="entry name" value="LRR_8"/>
    <property type="match status" value="2"/>
</dbReference>
<comment type="caution">
    <text evidence="5">The sequence shown here is derived from an EMBL/GenBank/DDBJ whole genome shotgun (WGS) entry which is preliminary data.</text>
</comment>
<dbReference type="InterPro" id="IPR003591">
    <property type="entry name" value="Leu-rich_rpt_typical-subtyp"/>
</dbReference>
<dbReference type="InterPro" id="IPR050216">
    <property type="entry name" value="LRR_domain-containing"/>
</dbReference>
<dbReference type="PROSITE" id="PS51450">
    <property type="entry name" value="LRR"/>
    <property type="match status" value="2"/>
</dbReference>
<dbReference type="Pfam" id="PF25344">
    <property type="entry name" value="PH_LRR1"/>
    <property type="match status" value="1"/>
</dbReference>